<keyword evidence="4" id="KW-1185">Reference proteome</keyword>
<dbReference type="PANTHER" id="PTHR43686">
    <property type="entry name" value="SULFURTRANSFERASE-RELATED"/>
    <property type="match status" value="1"/>
</dbReference>
<feature type="compositionally biased region" description="Polar residues" evidence="1">
    <location>
        <begin position="399"/>
        <end position="408"/>
    </location>
</feature>
<dbReference type="PANTHER" id="PTHR43686:SF1">
    <property type="entry name" value="AMINOTRAN_5 DOMAIN-CONTAINING PROTEIN"/>
    <property type="match status" value="1"/>
</dbReference>
<dbReference type="Pfam" id="PF01171">
    <property type="entry name" value="ATP_bind_3"/>
    <property type="match status" value="1"/>
</dbReference>
<dbReference type="EMBL" id="CM000639">
    <property type="protein sequence ID" value="EED94778.1"/>
    <property type="molecule type" value="Genomic_DNA"/>
</dbReference>
<dbReference type="Proteomes" id="UP000001449">
    <property type="component" value="Chromosome 2"/>
</dbReference>
<accession>B8BUL4</accession>
<evidence type="ECO:0000259" key="2">
    <source>
        <dbReference type="Pfam" id="PF01171"/>
    </source>
</evidence>
<gene>
    <name evidence="3" type="ORF">THAPSDRAFT_39540</name>
</gene>
<dbReference type="eggNOG" id="KOG2840">
    <property type="taxonomic scope" value="Eukaryota"/>
</dbReference>
<reference evidence="3 4" key="2">
    <citation type="journal article" date="2008" name="Nature">
        <title>The Phaeodactylum genome reveals the evolutionary history of diatom genomes.</title>
        <authorList>
            <person name="Bowler C."/>
            <person name="Allen A.E."/>
            <person name="Badger J.H."/>
            <person name="Grimwood J."/>
            <person name="Jabbari K."/>
            <person name="Kuo A."/>
            <person name="Maheswari U."/>
            <person name="Martens C."/>
            <person name="Maumus F."/>
            <person name="Otillar R.P."/>
            <person name="Rayko E."/>
            <person name="Salamov A."/>
            <person name="Vandepoele K."/>
            <person name="Beszteri B."/>
            <person name="Gruber A."/>
            <person name="Heijde M."/>
            <person name="Katinka M."/>
            <person name="Mock T."/>
            <person name="Valentin K."/>
            <person name="Verret F."/>
            <person name="Berges J.A."/>
            <person name="Brownlee C."/>
            <person name="Cadoret J.P."/>
            <person name="Chiovitti A."/>
            <person name="Choi C.J."/>
            <person name="Coesel S."/>
            <person name="De Martino A."/>
            <person name="Detter J.C."/>
            <person name="Durkin C."/>
            <person name="Falciatore A."/>
            <person name="Fournet J."/>
            <person name="Haruta M."/>
            <person name="Huysman M.J."/>
            <person name="Jenkins B.D."/>
            <person name="Jiroutova K."/>
            <person name="Jorgensen R.E."/>
            <person name="Joubert Y."/>
            <person name="Kaplan A."/>
            <person name="Kroger N."/>
            <person name="Kroth P.G."/>
            <person name="La Roche J."/>
            <person name="Lindquist E."/>
            <person name="Lommer M."/>
            <person name="Martin-Jezequel V."/>
            <person name="Lopez P.J."/>
            <person name="Lucas S."/>
            <person name="Mangogna M."/>
            <person name="McGinnis K."/>
            <person name="Medlin L.K."/>
            <person name="Montsant A."/>
            <person name="Oudot-Le Secq M.P."/>
            <person name="Napoli C."/>
            <person name="Obornik M."/>
            <person name="Parker M.S."/>
            <person name="Petit J.L."/>
            <person name="Porcel B.M."/>
            <person name="Poulsen N."/>
            <person name="Robison M."/>
            <person name="Rychlewski L."/>
            <person name="Rynearson T.A."/>
            <person name="Schmutz J."/>
            <person name="Shapiro H."/>
            <person name="Siaut M."/>
            <person name="Stanley M."/>
            <person name="Sussman M.R."/>
            <person name="Taylor A.R."/>
            <person name="Vardi A."/>
            <person name="von Dassow P."/>
            <person name="Vyverman W."/>
            <person name="Willis A."/>
            <person name="Wyrwicz L.S."/>
            <person name="Rokhsar D.S."/>
            <person name="Weissenbach J."/>
            <person name="Armbrust E.V."/>
            <person name="Green B.R."/>
            <person name="Van de Peer Y."/>
            <person name="Grigoriev I.V."/>
        </authorList>
    </citation>
    <scope>NUCLEOTIDE SEQUENCE [LARGE SCALE GENOMIC DNA]</scope>
    <source>
        <strain evidence="3 4">CCMP1335</strain>
    </source>
</reference>
<dbReference type="InterPro" id="IPR011063">
    <property type="entry name" value="TilS/TtcA_N"/>
</dbReference>
<dbReference type="Gene3D" id="3.40.50.620">
    <property type="entry name" value="HUPs"/>
    <property type="match status" value="1"/>
</dbReference>
<organism evidence="3 4">
    <name type="scientific">Thalassiosira pseudonana</name>
    <name type="common">Marine diatom</name>
    <name type="synonym">Cyclotella nana</name>
    <dbReference type="NCBI Taxonomy" id="35128"/>
    <lineage>
        <taxon>Eukaryota</taxon>
        <taxon>Sar</taxon>
        <taxon>Stramenopiles</taxon>
        <taxon>Ochrophyta</taxon>
        <taxon>Bacillariophyta</taxon>
        <taxon>Coscinodiscophyceae</taxon>
        <taxon>Thalassiosirophycidae</taxon>
        <taxon>Thalassiosirales</taxon>
        <taxon>Thalassiosiraceae</taxon>
        <taxon>Thalassiosira</taxon>
    </lineage>
</organism>
<dbReference type="HOGENOM" id="CLU_554937_0_0_1"/>
<name>B8BUL4_THAPS</name>
<feature type="domain" description="tRNA(Ile)-lysidine/2-thiocytidine synthase N-terminal" evidence="2">
    <location>
        <begin position="155"/>
        <end position="325"/>
    </location>
</feature>
<evidence type="ECO:0000313" key="4">
    <source>
        <dbReference type="Proteomes" id="UP000001449"/>
    </source>
</evidence>
<dbReference type="AlphaFoldDB" id="B8BUL4"/>
<protein>
    <recommendedName>
        <fullName evidence="2">tRNA(Ile)-lysidine/2-thiocytidine synthase N-terminal domain-containing protein</fullName>
    </recommendedName>
</protein>
<reference evidence="3 4" key="1">
    <citation type="journal article" date="2004" name="Science">
        <title>The genome of the diatom Thalassiosira pseudonana: ecology, evolution, and metabolism.</title>
        <authorList>
            <person name="Armbrust E.V."/>
            <person name="Berges J.A."/>
            <person name="Bowler C."/>
            <person name="Green B.R."/>
            <person name="Martinez D."/>
            <person name="Putnam N.H."/>
            <person name="Zhou S."/>
            <person name="Allen A.E."/>
            <person name="Apt K.E."/>
            <person name="Bechner M."/>
            <person name="Brzezinski M.A."/>
            <person name="Chaal B.K."/>
            <person name="Chiovitti A."/>
            <person name="Davis A.K."/>
            <person name="Demarest M.S."/>
            <person name="Detter J.C."/>
            <person name="Glavina T."/>
            <person name="Goodstein D."/>
            <person name="Hadi M.Z."/>
            <person name="Hellsten U."/>
            <person name="Hildebrand M."/>
            <person name="Jenkins B.D."/>
            <person name="Jurka J."/>
            <person name="Kapitonov V.V."/>
            <person name="Kroger N."/>
            <person name="Lau W.W."/>
            <person name="Lane T.W."/>
            <person name="Larimer F.W."/>
            <person name="Lippmeier J.C."/>
            <person name="Lucas S."/>
            <person name="Medina M."/>
            <person name="Montsant A."/>
            <person name="Obornik M."/>
            <person name="Parker M.S."/>
            <person name="Palenik B."/>
            <person name="Pazour G.J."/>
            <person name="Richardson P.M."/>
            <person name="Rynearson T.A."/>
            <person name="Saito M.A."/>
            <person name="Schwartz D.C."/>
            <person name="Thamatrakoln K."/>
            <person name="Valentin K."/>
            <person name="Vardi A."/>
            <person name="Wilkerson F.P."/>
            <person name="Rokhsar D.S."/>
        </authorList>
    </citation>
    <scope>NUCLEOTIDE SEQUENCE [LARGE SCALE GENOMIC DNA]</scope>
    <source>
        <strain evidence="3 4">CCMP1335</strain>
    </source>
</reference>
<dbReference type="KEGG" id="tps:THAPSDRAFT_39540"/>
<dbReference type="PaxDb" id="35128-Thaps39540"/>
<evidence type="ECO:0000256" key="1">
    <source>
        <dbReference type="SAM" id="MobiDB-lite"/>
    </source>
</evidence>
<sequence>MTDVSEVQQMECEKSPSCEGIDSMTIDQPTAEVSRHLFTQKSYHVPPAAVGKREKKKPSRDSSQWGHSSAPHIATPKSYVSGPPVPANAGKVASAQEDTFNASKYTSEEVTATPAPVFTSNKQKKNAGKIKPPVKMMKFITQAMIQWEMIQEGDKLLLGLSGGKDSLSLLHCLLEFQRKLPTKFEIEVCTIDPMTPSFDPSPLIPYVESLGLKYHYIRDDIVARANTSGKDGSTVSSLCSFCARMKRGNLYTCARKNNCNKLVLAQHLDDCAESFLMSVMHNGFVRTMKANYKINAGDVSVIRPLVYCRESLMTDFAKSNNLPVINENCPACFEEPKERARIKKLLSREETLYPNLYDHIRRALIPVMHDDSTSIMRSYLEETIAKSRKVPLKEKPNNRSKLGNGSNMESKETDAAAPGATSDSRNASASLESASEEQLVAELARRRAAKYQNTGAMKRLPGSNDAAGVDLTGQVCTLNGENGTIRCFELME</sequence>
<dbReference type="InParanoid" id="B8BUL4"/>
<dbReference type="GeneID" id="7444671"/>
<proteinExistence type="predicted"/>
<dbReference type="CDD" id="cd24138">
    <property type="entry name" value="TtcA-like"/>
    <property type="match status" value="1"/>
</dbReference>
<evidence type="ECO:0000313" key="3">
    <source>
        <dbReference type="EMBL" id="EED94778.1"/>
    </source>
</evidence>
<dbReference type="InterPro" id="IPR014729">
    <property type="entry name" value="Rossmann-like_a/b/a_fold"/>
</dbReference>
<dbReference type="STRING" id="35128.B8BUL4"/>
<feature type="region of interest" description="Disordered" evidence="1">
    <location>
        <begin position="1"/>
        <end position="94"/>
    </location>
</feature>
<dbReference type="SUPFAM" id="SSF52402">
    <property type="entry name" value="Adenine nucleotide alpha hydrolases-like"/>
    <property type="match status" value="1"/>
</dbReference>
<feature type="region of interest" description="Disordered" evidence="1">
    <location>
        <begin position="390"/>
        <end position="434"/>
    </location>
</feature>
<dbReference type="RefSeq" id="XP_002287335.1">
    <property type="nucleotide sequence ID" value="XM_002287299.1"/>
</dbReference>